<protein>
    <submittedName>
        <fullName evidence="1">Uncharacterized protein</fullName>
    </submittedName>
</protein>
<gene>
    <name evidence="1" type="ORF">BFV95_0009</name>
</gene>
<dbReference type="AlphaFoldDB" id="A0AB36G0V3"/>
<organism evidence="1 2">
    <name type="scientific">Alteromonas macleodii</name>
    <name type="common">Pseudoalteromonas macleodii</name>
    <dbReference type="NCBI Taxonomy" id="28108"/>
    <lineage>
        <taxon>Bacteria</taxon>
        <taxon>Pseudomonadati</taxon>
        <taxon>Pseudomonadota</taxon>
        <taxon>Gammaproteobacteria</taxon>
        <taxon>Alteromonadales</taxon>
        <taxon>Alteromonadaceae</taxon>
        <taxon>Alteromonas/Salinimonas group</taxon>
        <taxon>Alteromonas</taxon>
    </lineage>
</organism>
<proteinExistence type="predicted"/>
<reference evidence="1 2" key="1">
    <citation type="submission" date="2016-09" db="EMBL/GenBank/DDBJ databases">
        <title>Draft Genome Sequence of four Alteromonas macleodii strains isolated from copper coupons and grown long-term at elevated copper levels.</title>
        <authorList>
            <person name="Cusick K."/>
            <person name="Dale J."/>
            <person name="Little B."/>
            <person name="Biffinger J."/>
        </authorList>
    </citation>
    <scope>NUCLEOTIDE SEQUENCE [LARGE SCALE GENOMIC DNA]</scope>
    <source>
        <strain evidence="1 2">KCP01</strain>
    </source>
</reference>
<dbReference type="Proteomes" id="UP000095392">
    <property type="component" value="Unassembled WGS sequence"/>
</dbReference>
<evidence type="ECO:0000313" key="2">
    <source>
        <dbReference type="Proteomes" id="UP000095392"/>
    </source>
</evidence>
<dbReference type="EMBL" id="MIPY01000001">
    <property type="protein sequence ID" value="OES38419.1"/>
    <property type="molecule type" value="Genomic_DNA"/>
</dbReference>
<comment type="caution">
    <text evidence="1">The sequence shown here is derived from an EMBL/GenBank/DDBJ whole genome shotgun (WGS) entry which is preliminary data.</text>
</comment>
<sequence>MRGTSGAISGILKLPLLEHAESAMHIEAIVSNFFTASPFIKKPNVKAGLFVFRGIKPH</sequence>
<keyword evidence="2" id="KW-1185">Reference proteome</keyword>
<evidence type="ECO:0000313" key="1">
    <source>
        <dbReference type="EMBL" id="OES38419.1"/>
    </source>
</evidence>
<accession>A0AB36G0V3</accession>
<name>A0AB36G0V3_ALTMA</name>